<evidence type="ECO:0000313" key="3">
    <source>
        <dbReference type="EMBL" id="QNP74940.1"/>
    </source>
</evidence>
<reference evidence="3 4" key="1">
    <citation type="submission" date="2020-08" db="EMBL/GenBank/DDBJ databases">
        <title>A novel species.</title>
        <authorList>
            <person name="Gao J."/>
        </authorList>
    </citation>
    <scope>NUCLEOTIDE SEQUENCE [LARGE SCALE GENOMIC DNA]</scope>
    <source>
        <strain evidence="3 4">CRXT-G-22</strain>
    </source>
</reference>
<evidence type="ECO:0000256" key="1">
    <source>
        <dbReference type="ARBA" id="ARBA00006484"/>
    </source>
</evidence>
<dbReference type="PRINTS" id="PR00080">
    <property type="entry name" value="SDRFAMILY"/>
</dbReference>
<dbReference type="Gene3D" id="3.40.50.720">
    <property type="entry name" value="NAD(P)-binding Rossmann-like Domain"/>
    <property type="match status" value="1"/>
</dbReference>
<dbReference type="FunFam" id="3.40.50.720:FF:000084">
    <property type="entry name" value="Short-chain dehydrogenase reductase"/>
    <property type="match status" value="1"/>
</dbReference>
<dbReference type="SUPFAM" id="SSF51735">
    <property type="entry name" value="NAD(P)-binding Rossmann-fold domains"/>
    <property type="match status" value="1"/>
</dbReference>
<dbReference type="Pfam" id="PF13561">
    <property type="entry name" value="adh_short_C2"/>
    <property type="match status" value="1"/>
</dbReference>
<dbReference type="PANTHER" id="PTHR43943:SF2">
    <property type="entry name" value="DEHYDROGENASE_REDUCTASE 4"/>
    <property type="match status" value="1"/>
</dbReference>
<proteinExistence type="inferred from homology"/>
<dbReference type="AlphaFoldDB" id="A0A7H0IQ74"/>
<comment type="similarity">
    <text evidence="1">Belongs to the short-chain dehydrogenases/reductases (SDR) family.</text>
</comment>
<sequence>MTDRLFQGQTALVVSASRGMGYAIAAELARQGASVALTARDEDALRTAAKTIREDTGARVLPLTAHSREKGDRRAAVDAVMDTFGRLDLLVYTTGINPALDTPAIDLDLDCCRRMFDTNVVAALGYVQLAWRAWMRDHGGSVLMMGSAASTGVFRMPAYSATKAALHRLTEDLADQLAPRVRVNALAPAFVRTGFMDAITSLPEDTIAASYPLGRTGDTEDVAHAAAYLLSPRASWITGVTLPVDGGKSVAAITHNRPHPPPEQPVH</sequence>
<protein>
    <submittedName>
        <fullName evidence="3">SDR family oxidoreductase</fullName>
    </submittedName>
</protein>
<dbReference type="InterPro" id="IPR002347">
    <property type="entry name" value="SDR_fam"/>
</dbReference>
<dbReference type="KEGG" id="sroi:IAG44_39670"/>
<dbReference type="NCBIfam" id="NF005559">
    <property type="entry name" value="PRK07231.1"/>
    <property type="match status" value="1"/>
</dbReference>
<keyword evidence="2" id="KW-0560">Oxidoreductase</keyword>
<accession>A0A7H0IQ74</accession>
<evidence type="ECO:0000313" key="4">
    <source>
        <dbReference type="Proteomes" id="UP000516052"/>
    </source>
</evidence>
<dbReference type="Proteomes" id="UP000516052">
    <property type="component" value="Chromosome"/>
</dbReference>
<dbReference type="GO" id="GO:0016491">
    <property type="term" value="F:oxidoreductase activity"/>
    <property type="evidence" value="ECO:0007669"/>
    <property type="project" value="UniProtKB-KW"/>
</dbReference>
<organism evidence="3 4">
    <name type="scientific">Streptomyces roseirectus</name>
    <dbReference type="NCBI Taxonomy" id="2768066"/>
    <lineage>
        <taxon>Bacteria</taxon>
        <taxon>Bacillati</taxon>
        <taxon>Actinomycetota</taxon>
        <taxon>Actinomycetes</taxon>
        <taxon>Kitasatosporales</taxon>
        <taxon>Streptomycetaceae</taxon>
        <taxon>Streptomyces</taxon>
    </lineage>
</organism>
<dbReference type="RefSeq" id="WP_187751863.1">
    <property type="nucleotide sequence ID" value="NZ_CP060828.1"/>
</dbReference>
<dbReference type="PRINTS" id="PR00081">
    <property type="entry name" value="GDHRDH"/>
</dbReference>
<dbReference type="PANTHER" id="PTHR43943">
    <property type="entry name" value="DEHYDROGENASE/REDUCTASE (SDR FAMILY) MEMBER 4"/>
    <property type="match status" value="1"/>
</dbReference>
<keyword evidence="4" id="KW-1185">Reference proteome</keyword>
<evidence type="ECO:0000256" key="2">
    <source>
        <dbReference type="ARBA" id="ARBA00023002"/>
    </source>
</evidence>
<dbReference type="CDD" id="cd05233">
    <property type="entry name" value="SDR_c"/>
    <property type="match status" value="1"/>
</dbReference>
<name>A0A7H0IQ74_9ACTN</name>
<gene>
    <name evidence="3" type="ORF">IAG44_39670</name>
</gene>
<dbReference type="InterPro" id="IPR036291">
    <property type="entry name" value="NAD(P)-bd_dom_sf"/>
</dbReference>
<dbReference type="EMBL" id="CP060828">
    <property type="protein sequence ID" value="QNP74940.1"/>
    <property type="molecule type" value="Genomic_DNA"/>
</dbReference>